<dbReference type="GO" id="GO:0016829">
    <property type="term" value="F:lyase activity"/>
    <property type="evidence" value="ECO:0007669"/>
    <property type="project" value="UniProtKB-KW"/>
</dbReference>
<dbReference type="Proteomes" id="UP000520198">
    <property type="component" value="Unassembled WGS sequence"/>
</dbReference>
<dbReference type="InterPro" id="IPR014729">
    <property type="entry name" value="Rossmann-like_a/b/a_fold"/>
</dbReference>
<evidence type="ECO:0000313" key="2">
    <source>
        <dbReference type="EMBL" id="NVD39827.1"/>
    </source>
</evidence>
<evidence type="ECO:0000313" key="3">
    <source>
        <dbReference type="Proteomes" id="UP000520198"/>
    </source>
</evidence>
<keyword evidence="3" id="KW-1185">Reference proteome</keyword>
<name>A0A7Y6UN58_9HYPH</name>
<dbReference type="Gene3D" id="3.40.50.620">
    <property type="entry name" value="HUPs"/>
    <property type="match status" value="1"/>
</dbReference>
<sequence>MLLEPHLHSRPTFARNVKLKWRRSAAGGDPICEVAHVTTYVRHHLERVALVLSAKRHFADERRTGLTSAMHGQGEVNKPGSCRAGQ</sequence>
<feature type="region of interest" description="Disordered" evidence="1">
    <location>
        <begin position="64"/>
        <end position="86"/>
    </location>
</feature>
<reference evidence="2 3" key="1">
    <citation type="submission" date="2020-06" db="EMBL/GenBank/DDBJ databases">
        <authorList>
            <person name="Grouzdev D.S."/>
        </authorList>
    </citation>
    <scope>NUCLEOTIDE SEQUENCE [LARGE SCALE GENOMIC DNA]</scope>
    <source>
        <strain evidence="2 3">HO-A22</strain>
    </source>
</reference>
<evidence type="ECO:0000256" key="1">
    <source>
        <dbReference type="SAM" id="MobiDB-lite"/>
    </source>
</evidence>
<protein>
    <submittedName>
        <fullName evidence="2">Cryptochrome/photolyase family protein</fullName>
    </submittedName>
</protein>
<dbReference type="Pfam" id="PF04244">
    <property type="entry name" value="DPRP"/>
    <property type="match status" value="1"/>
</dbReference>
<dbReference type="EMBL" id="JABWDU010000003">
    <property type="protein sequence ID" value="NVD39827.1"/>
    <property type="molecule type" value="Genomic_DNA"/>
</dbReference>
<proteinExistence type="predicted"/>
<dbReference type="AlphaFoldDB" id="A0A7Y6UN58"/>
<organism evidence="2 3">
    <name type="scientific">Ensifer oleiphilus</name>
    <dbReference type="NCBI Taxonomy" id="2742698"/>
    <lineage>
        <taxon>Bacteria</taxon>
        <taxon>Pseudomonadati</taxon>
        <taxon>Pseudomonadota</taxon>
        <taxon>Alphaproteobacteria</taxon>
        <taxon>Hyphomicrobiales</taxon>
        <taxon>Rhizobiaceae</taxon>
        <taxon>Sinorhizobium/Ensifer group</taxon>
        <taxon>Ensifer</taxon>
    </lineage>
</organism>
<keyword evidence="2" id="KW-0456">Lyase</keyword>
<dbReference type="InterPro" id="IPR007357">
    <property type="entry name" value="PhrB-like"/>
</dbReference>
<accession>A0A7Y6UN58</accession>
<comment type="caution">
    <text evidence="2">The sequence shown here is derived from an EMBL/GenBank/DDBJ whole genome shotgun (WGS) entry which is preliminary data.</text>
</comment>
<gene>
    <name evidence="2" type="ORF">HT585_13245</name>
</gene>